<dbReference type="PANTHER" id="PTHR12988:SF6">
    <property type="entry name" value="SPHINGOMYELIN PHOSPHODIESTERASE 4"/>
    <property type="match status" value="1"/>
</dbReference>
<dbReference type="Pfam" id="PF14724">
    <property type="entry name" value="mit_SMPDase"/>
    <property type="match status" value="1"/>
</dbReference>
<feature type="transmembrane region" description="Helical" evidence="6">
    <location>
        <begin position="942"/>
        <end position="968"/>
    </location>
</feature>
<keyword evidence="8" id="KW-1185">Reference proteome</keyword>
<protein>
    <submittedName>
        <fullName evidence="7">Sphingomyelin phosphodiesterase 4, neutral membrane (Neutral sphingomyelinase-3)</fullName>
    </submittedName>
</protein>
<reference evidence="7" key="1">
    <citation type="submission" date="2020-05" db="EMBL/GenBank/DDBJ databases">
        <title>Phylogenomic resolution of chytrid fungi.</title>
        <authorList>
            <person name="Stajich J.E."/>
            <person name="Amses K."/>
            <person name="Simmons R."/>
            <person name="Seto K."/>
            <person name="Myers J."/>
            <person name="Bonds A."/>
            <person name="Quandt C.A."/>
            <person name="Barry K."/>
            <person name="Liu P."/>
            <person name="Grigoriev I."/>
            <person name="Longcore J.E."/>
            <person name="James T.Y."/>
        </authorList>
    </citation>
    <scope>NUCLEOTIDE SEQUENCE</scope>
    <source>
        <strain evidence="7">JEL0379</strain>
    </source>
</reference>
<name>A0AAD5XMK0_9FUNG</name>
<dbReference type="Proteomes" id="UP001212152">
    <property type="component" value="Unassembled WGS sequence"/>
</dbReference>
<organism evidence="7 8">
    <name type="scientific">Geranomyces variabilis</name>
    <dbReference type="NCBI Taxonomy" id="109894"/>
    <lineage>
        <taxon>Eukaryota</taxon>
        <taxon>Fungi</taxon>
        <taxon>Fungi incertae sedis</taxon>
        <taxon>Chytridiomycota</taxon>
        <taxon>Chytridiomycota incertae sedis</taxon>
        <taxon>Chytridiomycetes</taxon>
        <taxon>Spizellomycetales</taxon>
        <taxon>Powellomycetaceae</taxon>
        <taxon>Geranomyces</taxon>
    </lineage>
</organism>
<evidence type="ECO:0000256" key="6">
    <source>
        <dbReference type="SAM" id="Phobius"/>
    </source>
</evidence>
<feature type="region of interest" description="Disordered" evidence="5">
    <location>
        <begin position="305"/>
        <end position="326"/>
    </location>
</feature>
<keyword evidence="4 6" id="KW-0472">Membrane</keyword>
<dbReference type="AlphaFoldDB" id="A0AAD5XMK0"/>
<comment type="caution">
    <text evidence="7">The sequence shown here is derived from an EMBL/GenBank/DDBJ whole genome shotgun (WGS) entry which is preliminary data.</text>
</comment>
<evidence type="ECO:0000256" key="2">
    <source>
        <dbReference type="ARBA" id="ARBA00022692"/>
    </source>
</evidence>
<keyword evidence="3 6" id="KW-1133">Transmembrane helix</keyword>
<gene>
    <name evidence="7" type="primary">SMPD4</name>
    <name evidence="7" type="ORF">HDU87_008720</name>
</gene>
<evidence type="ECO:0000313" key="7">
    <source>
        <dbReference type="EMBL" id="KAJ3170834.1"/>
    </source>
</evidence>
<feature type="region of interest" description="Disordered" evidence="5">
    <location>
        <begin position="974"/>
        <end position="1014"/>
    </location>
</feature>
<dbReference type="GO" id="GO:0016020">
    <property type="term" value="C:membrane"/>
    <property type="evidence" value="ECO:0007669"/>
    <property type="project" value="UniProtKB-SubCell"/>
</dbReference>
<evidence type="ECO:0000256" key="4">
    <source>
        <dbReference type="ARBA" id="ARBA00023136"/>
    </source>
</evidence>
<evidence type="ECO:0000313" key="8">
    <source>
        <dbReference type="Proteomes" id="UP001212152"/>
    </source>
</evidence>
<proteinExistence type="predicted"/>
<dbReference type="EMBL" id="JADGJQ010000093">
    <property type="protein sequence ID" value="KAJ3170834.1"/>
    <property type="molecule type" value="Genomic_DNA"/>
</dbReference>
<feature type="transmembrane region" description="Helical" evidence="6">
    <location>
        <begin position="719"/>
        <end position="741"/>
    </location>
</feature>
<evidence type="ECO:0000256" key="3">
    <source>
        <dbReference type="ARBA" id="ARBA00022989"/>
    </source>
</evidence>
<keyword evidence="2 6" id="KW-0812">Transmembrane</keyword>
<feature type="region of interest" description="Disordered" evidence="5">
    <location>
        <begin position="663"/>
        <end position="685"/>
    </location>
</feature>
<dbReference type="GO" id="GO:0046475">
    <property type="term" value="P:glycerophospholipid catabolic process"/>
    <property type="evidence" value="ECO:0007669"/>
    <property type="project" value="TreeGrafter"/>
</dbReference>
<feature type="region of interest" description="Disordered" evidence="5">
    <location>
        <begin position="794"/>
        <end position="830"/>
    </location>
</feature>
<accession>A0AAD5XMK0</accession>
<dbReference type="GO" id="GO:0006685">
    <property type="term" value="P:sphingomyelin catabolic process"/>
    <property type="evidence" value="ECO:0007669"/>
    <property type="project" value="TreeGrafter"/>
</dbReference>
<dbReference type="InterPro" id="IPR024129">
    <property type="entry name" value="Sphingomy_SMPD4"/>
</dbReference>
<evidence type="ECO:0000256" key="5">
    <source>
        <dbReference type="SAM" id="MobiDB-lite"/>
    </source>
</evidence>
<sequence length="1014" mass="111980">MSLASEAMETNHPLARLVSATDPRSFFTAVQAVEQWLADQGDITLAKPMHRFLSRITLKLYGGGNEPCYLLRNLAADEKSILQRFLWPTGLFFRTLLKTHDRALLYEIKFDQLPAPTRKVISSLEWSQLPALYNQRLEQEDNSRTAGHIGATPGKRGRPTSVKIMFNMFEYYMYSFALCATQKLAGNPVFNSIASQAPGQPRPGLLSGIPFPKTVSGPWQKGGAAEQSGTPLHPIYFELAAAYLSFFLPSTPPKEDTGDQPQQPYPSSPLRNRFDPRGANSLSTRAPLTPVRQGLNRAFNKAENLWRHETPQQKPTSTSVAPPASTAPANIFTAHEVDTGQRRLASEFVIGTFVEIWLCQNDTTTLSSPSKSGKANPAYIKPTDAQIMTVSALVNQTVTSDFYETFRATADRNRDYLGYEVHSARARAYQIVRPKLYWFLRTALDHWPREDSVASIVDLWLIYITPWKRQDAGAKYNDQWLQFVHDNFMFYTVLFARFLHRARAFDVYASVRPISSVSGTKTFNKNYLSIIERVLAAFDDDMLLSVLRAVESAIFSLDSKSNFGGSKFSSKDLSAGLNDDDAHARMLQTLVNSGHDSKQKITQLGEKKEDLRPVFLLERHRRTQPGSGEVETKAADEAYALMGNLVDAKERLVHYLEGASSNRGPMSPIGPSTPGPLSRSTSFMSASGNAPALNLPPRSLAVHPKFPSFPTGDVTAQAVFGWLFQCWLVFVIASVTLAHGLGLRCLQLMTQQTDEDTRSAKAAAVSGTQEAVRANVNRLDLCLDRFEDLWGGKLKKPEPSRAGANSAPQTPTTPSAPSPPSRRASTTEVVGSEEVVFKTVAPSVLGPEERVTRNELVVLTSRGREQLTKGFRMPEKDSPPNATRERAEGLILSEESVWLVRFWAWVAAKLDEQYARLRISHPQLPAIPSFQWLRHFAAPRNILFWTLGLTVVVVTLKVFGAIVGALMAGGGGPPSITTGGRARPAHSQPKFQSPHERAGNSHAYGRGARAGGPS</sequence>
<feature type="region of interest" description="Disordered" evidence="5">
    <location>
        <begin position="250"/>
        <end position="293"/>
    </location>
</feature>
<dbReference type="PANTHER" id="PTHR12988">
    <property type="entry name" value="SPHINGOMYELIN PHOSPHODIESTERASE 4"/>
    <property type="match status" value="1"/>
</dbReference>
<comment type="subcellular location">
    <subcellularLocation>
        <location evidence="1">Membrane</location>
        <topology evidence="1">Single-pass membrane protein</topology>
    </subcellularLocation>
</comment>
<evidence type="ECO:0000256" key="1">
    <source>
        <dbReference type="ARBA" id="ARBA00004167"/>
    </source>
</evidence>
<dbReference type="GO" id="GO:0046513">
    <property type="term" value="P:ceramide biosynthetic process"/>
    <property type="evidence" value="ECO:0007669"/>
    <property type="project" value="TreeGrafter"/>
</dbReference>
<dbReference type="GO" id="GO:0050290">
    <property type="term" value="F:sphingomyelin phosphodiesterase D activity"/>
    <property type="evidence" value="ECO:0007669"/>
    <property type="project" value="InterPro"/>
</dbReference>
<feature type="compositionally biased region" description="Low complexity" evidence="5">
    <location>
        <begin position="315"/>
        <end position="326"/>
    </location>
</feature>
<feature type="compositionally biased region" description="Low complexity" evidence="5">
    <location>
        <begin position="821"/>
        <end position="830"/>
    </location>
</feature>